<keyword evidence="5" id="KW-0012">Acyltransferase</keyword>
<evidence type="ECO:0000313" key="7">
    <source>
        <dbReference type="EMBL" id="MFC4096190.1"/>
    </source>
</evidence>
<dbReference type="EMBL" id="JBHSAW010000004">
    <property type="protein sequence ID" value="MFC4096190.1"/>
    <property type="molecule type" value="Genomic_DNA"/>
</dbReference>
<reference evidence="8" key="1">
    <citation type="journal article" date="2019" name="Int. J. Syst. Evol. Microbiol.">
        <title>The Global Catalogue of Microorganisms (GCM) 10K type strain sequencing project: providing services to taxonomists for standard genome sequencing and annotation.</title>
        <authorList>
            <consortium name="The Broad Institute Genomics Platform"/>
            <consortium name="The Broad Institute Genome Sequencing Center for Infectious Disease"/>
            <person name="Wu L."/>
            <person name="Ma J."/>
        </authorList>
    </citation>
    <scope>NUCLEOTIDE SEQUENCE [LARGE SCALE GENOMIC DNA]</scope>
    <source>
        <strain evidence="8">CECT 7477</strain>
    </source>
</reference>
<protein>
    <submittedName>
        <fullName evidence="7">Peptidoglycan bridge formation glycyltransferase FemA/FemB family protein</fullName>
    </submittedName>
</protein>
<organism evidence="7 8">
    <name type="scientific">Euzebyella saccharophila</name>
    <dbReference type="NCBI Taxonomy" id="679664"/>
    <lineage>
        <taxon>Bacteria</taxon>
        <taxon>Pseudomonadati</taxon>
        <taxon>Bacteroidota</taxon>
        <taxon>Flavobacteriia</taxon>
        <taxon>Flavobacteriales</taxon>
        <taxon>Flavobacteriaceae</taxon>
        <taxon>Euzebyella</taxon>
    </lineage>
</organism>
<comment type="similarity">
    <text evidence="1">Belongs to the FemABX family.</text>
</comment>
<dbReference type="RefSeq" id="WP_192460204.1">
    <property type="nucleotide sequence ID" value="NZ_JACYFJ010000001.1"/>
</dbReference>
<proteinExistence type="inferred from homology"/>
<keyword evidence="3" id="KW-0133">Cell shape</keyword>
<keyword evidence="6" id="KW-0961">Cell wall biogenesis/degradation</keyword>
<keyword evidence="4" id="KW-0573">Peptidoglycan synthesis</keyword>
<dbReference type="PANTHER" id="PTHR36174:SF1">
    <property type="entry name" value="LIPID II:GLYCINE GLYCYLTRANSFERASE"/>
    <property type="match status" value="1"/>
</dbReference>
<dbReference type="InterPro" id="IPR003447">
    <property type="entry name" value="FEMABX"/>
</dbReference>
<gene>
    <name evidence="7" type="ORF">ACFOUT_09905</name>
</gene>
<evidence type="ECO:0000256" key="4">
    <source>
        <dbReference type="ARBA" id="ARBA00022984"/>
    </source>
</evidence>
<accession>A0ABV8JWP0</accession>
<keyword evidence="2" id="KW-0808">Transferase</keyword>
<dbReference type="PANTHER" id="PTHR36174">
    <property type="entry name" value="LIPID II:GLYCINE GLYCYLTRANSFERASE"/>
    <property type="match status" value="1"/>
</dbReference>
<dbReference type="SUPFAM" id="SSF55729">
    <property type="entry name" value="Acyl-CoA N-acyltransferases (Nat)"/>
    <property type="match status" value="1"/>
</dbReference>
<dbReference type="Proteomes" id="UP001595814">
    <property type="component" value="Unassembled WGS sequence"/>
</dbReference>
<evidence type="ECO:0000256" key="1">
    <source>
        <dbReference type="ARBA" id="ARBA00009943"/>
    </source>
</evidence>
<dbReference type="InterPro" id="IPR016181">
    <property type="entry name" value="Acyl_CoA_acyltransferase"/>
</dbReference>
<evidence type="ECO:0000256" key="2">
    <source>
        <dbReference type="ARBA" id="ARBA00022679"/>
    </source>
</evidence>
<name>A0ABV8JWP0_9FLAO</name>
<evidence type="ECO:0000256" key="5">
    <source>
        <dbReference type="ARBA" id="ARBA00023315"/>
    </source>
</evidence>
<evidence type="ECO:0000313" key="8">
    <source>
        <dbReference type="Proteomes" id="UP001595814"/>
    </source>
</evidence>
<keyword evidence="8" id="KW-1185">Reference proteome</keyword>
<evidence type="ECO:0000256" key="6">
    <source>
        <dbReference type="ARBA" id="ARBA00023316"/>
    </source>
</evidence>
<dbReference type="Pfam" id="PF02388">
    <property type="entry name" value="FemAB"/>
    <property type="match status" value="1"/>
</dbReference>
<comment type="caution">
    <text evidence="7">The sequence shown here is derived from an EMBL/GenBank/DDBJ whole genome shotgun (WGS) entry which is preliminary data.</text>
</comment>
<dbReference type="Gene3D" id="3.40.630.30">
    <property type="match status" value="1"/>
</dbReference>
<evidence type="ECO:0000256" key="3">
    <source>
        <dbReference type="ARBA" id="ARBA00022960"/>
    </source>
</evidence>
<dbReference type="InterPro" id="IPR050644">
    <property type="entry name" value="PG_Glycine_Bridge_Synth"/>
</dbReference>
<sequence>MIQTITNKQEWKKCINTFPHHDFYHTYSYHELSKKQEEQPILFSYEDANGLVALPLLIRNIKGTNYRDATSVYGYAGPLVYKFKTEYDNSKFKIEFQKFLISENIVSIFSRLHPFIDYQDQVLKGLGEITNPGLVVNIDLTQPIDIQRQNYGSRLKTYLNKARKTCSVYKGTTEDDIQEFIKIYHENMDRVNANESYFFDERYFYKLLLSSEYETELLLCKIDETDEIIAGAIFILTDDIVQYHLSGAKTEYLDLGGIKLIIDEMRLRANEMGFKYFNLGGGRANREDSLLSFKSSFSKDLVPFKLWKYIVNQEIYDYLIEKELKRVSSSMTDEELEFFPAYRIIPKKNSLTNG</sequence>
<dbReference type="PROSITE" id="PS51191">
    <property type="entry name" value="FEMABX"/>
    <property type="match status" value="1"/>
</dbReference>